<comment type="caution">
    <text evidence="5">The sequence shown here is derived from an EMBL/GenBank/DDBJ whole genome shotgun (WGS) entry which is preliminary data.</text>
</comment>
<evidence type="ECO:0000256" key="3">
    <source>
        <dbReference type="ARBA" id="ARBA00023004"/>
    </source>
</evidence>
<proteinExistence type="inferred from homology"/>
<accession>A0ABR4NTW3</accession>
<dbReference type="Pfam" id="PF00067">
    <property type="entry name" value="p450"/>
    <property type="match status" value="1"/>
</dbReference>
<keyword evidence="4" id="KW-0349">Heme</keyword>
<dbReference type="PROSITE" id="PS00086">
    <property type="entry name" value="CYTOCHROME_P450"/>
    <property type="match status" value="1"/>
</dbReference>
<evidence type="ECO:0000256" key="2">
    <source>
        <dbReference type="ARBA" id="ARBA00022723"/>
    </source>
</evidence>
<evidence type="ECO:0000256" key="1">
    <source>
        <dbReference type="ARBA" id="ARBA00001971"/>
    </source>
</evidence>
<reference evidence="5 6" key="1">
    <citation type="submission" date="2024-05" db="EMBL/GenBank/DDBJ databases">
        <title>Long read based assembly of the Candida bracarensis genome reveals expanded adhesin content.</title>
        <authorList>
            <person name="Marcet-Houben M."/>
            <person name="Ksiezopolska E."/>
            <person name="Gabaldon T."/>
        </authorList>
    </citation>
    <scope>NUCLEOTIDE SEQUENCE [LARGE SCALE GENOMIC DNA]</scope>
    <source>
        <strain evidence="5 6">CBM6</strain>
    </source>
</reference>
<dbReference type="InterPro" id="IPR036396">
    <property type="entry name" value="Cyt_P450_sf"/>
</dbReference>
<evidence type="ECO:0000256" key="4">
    <source>
        <dbReference type="RuleBase" id="RU000461"/>
    </source>
</evidence>
<dbReference type="InterPro" id="IPR001128">
    <property type="entry name" value="Cyt_P450"/>
</dbReference>
<keyword evidence="4" id="KW-0560">Oxidoreductase</keyword>
<dbReference type="Proteomes" id="UP001623330">
    <property type="component" value="Unassembled WGS sequence"/>
</dbReference>
<protein>
    <submittedName>
        <fullName evidence="5">Cytochrome P450-DIT2</fullName>
    </submittedName>
</protein>
<dbReference type="InterPro" id="IPR017972">
    <property type="entry name" value="Cyt_P450_CS"/>
</dbReference>
<dbReference type="PANTHER" id="PTHR24305:SF223">
    <property type="entry name" value="CYTOCHROME P450-DIT2"/>
    <property type="match status" value="1"/>
</dbReference>
<evidence type="ECO:0000313" key="5">
    <source>
        <dbReference type="EMBL" id="KAL3232160.1"/>
    </source>
</evidence>
<keyword evidence="6" id="KW-1185">Reference proteome</keyword>
<keyword evidence="4" id="KW-0503">Monooxygenase</keyword>
<dbReference type="CDD" id="cd11070">
    <property type="entry name" value="CYP56-like"/>
    <property type="match status" value="1"/>
</dbReference>
<dbReference type="InterPro" id="IPR002401">
    <property type="entry name" value="Cyt_P450_E_grp-I"/>
</dbReference>
<dbReference type="PANTHER" id="PTHR24305">
    <property type="entry name" value="CYTOCHROME P450"/>
    <property type="match status" value="1"/>
</dbReference>
<keyword evidence="3 4" id="KW-0408">Iron</keyword>
<comment type="cofactor">
    <cofactor evidence="1">
        <name>heme</name>
        <dbReference type="ChEBI" id="CHEBI:30413"/>
    </cofactor>
</comment>
<dbReference type="InterPro" id="IPR050121">
    <property type="entry name" value="Cytochrome_P450_monoxygenase"/>
</dbReference>
<sequence>MEKYGAVKIFFGSRWNILVSKPEYLNKIFKNEHIFQKSGNQKKIPYSVLAAYTGDNVISAHGAEWVKYRNIVKDGLQHFDNGILQRNSILLCKLLERQLFNQGHNIVQIIPFIQKLTLDNICQIGLGFDFRALKDARNELHLELTEIKKKIFHPFYLNFPFFDKLPIPSRLDAFADVKSFRNKLVDKVKENLGRTNRFNKSNSVGAGLLRAHYDGELTEKQLADNIVIILVAGHENPQLFFSNLVYLLGKYPRWQVTLRQELKIMENYSDLQYLPLLNAFFYEALRFLPPLSVIINRKTSIKVHIGDNVVIPKGCYVGYHNFGTTHDKKYWGENADQFLPERWGDNIEQITKRWKISKNNCTMNTFHGGKRICLGEKMVLTAGRIFICDLLKTFQWELDPSWQERMTQAGPLCPHDLRIQLKLIGGN</sequence>
<name>A0ABR4NTW3_9SACH</name>
<organism evidence="5 6">
    <name type="scientific">Nakaseomyces bracarensis</name>
    <dbReference type="NCBI Taxonomy" id="273131"/>
    <lineage>
        <taxon>Eukaryota</taxon>
        <taxon>Fungi</taxon>
        <taxon>Dikarya</taxon>
        <taxon>Ascomycota</taxon>
        <taxon>Saccharomycotina</taxon>
        <taxon>Saccharomycetes</taxon>
        <taxon>Saccharomycetales</taxon>
        <taxon>Saccharomycetaceae</taxon>
        <taxon>Nakaseomyces</taxon>
    </lineage>
</organism>
<gene>
    <name evidence="5" type="ORF">RNJ44_04076</name>
</gene>
<evidence type="ECO:0000313" key="6">
    <source>
        <dbReference type="Proteomes" id="UP001623330"/>
    </source>
</evidence>
<keyword evidence="2 4" id="KW-0479">Metal-binding</keyword>
<comment type="similarity">
    <text evidence="4">Belongs to the cytochrome P450 family.</text>
</comment>
<dbReference type="PRINTS" id="PR00463">
    <property type="entry name" value="EP450I"/>
</dbReference>
<dbReference type="Gene3D" id="1.10.630.10">
    <property type="entry name" value="Cytochrome P450"/>
    <property type="match status" value="1"/>
</dbReference>
<dbReference type="SUPFAM" id="SSF48264">
    <property type="entry name" value="Cytochrome P450"/>
    <property type="match status" value="1"/>
</dbReference>
<dbReference type="EMBL" id="JBEVYD010000005">
    <property type="protein sequence ID" value="KAL3232160.1"/>
    <property type="molecule type" value="Genomic_DNA"/>
</dbReference>